<evidence type="ECO:0000256" key="5">
    <source>
        <dbReference type="ARBA" id="ARBA00022606"/>
    </source>
</evidence>
<dbReference type="InterPro" id="IPR011006">
    <property type="entry name" value="CheY-like_superfamily"/>
</dbReference>
<feature type="modified residue" description="4-aspartylphosphate" evidence="12">
    <location>
        <position position="789"/>
    </location>
</feature>
<protein>
    <recommendedName>
        <fullName evidence="2">histidine kinase</fullName>
        <ecNumber evidence="2">2.7.13.3</ecNumber>
    </recommendedName>
</protein>
<evidence type="ECO:0000313" key="15">
    <source>
        <dbReference type="EMBL" id="GBQ87598.1"/>
    </source>
</evidence>
<keyword evidence="8" id="KW-0418">Kinase</keyword>
<dbReference type="InterPro" id="IPR001789">
    <property type="entry name" value="Sig_transdc_resp-reg_receiver"/>
</dbReference>
<evidence type="ECO:0000259" key="13">
    <source>
        <dbReference type="PROSITE" id="PS50046"/>
    </source>
</evidence>
<dbReference type="SUPFAM" id="SSF55781">
    <property type="entry name" value="GAF domain-like"/>
    <property type="match status" value="2"/>
</dbReference>
<evidence type="ECO:0000256" key="11">
    <source>
        <dbReference type="ARBA" id="ARBA00023170"/>
    </source>
</evidence>
<name>A0ABQ0Q205_9PROT</name>
<dbReference type="InterPro" id="IPR035965">
    <property type="entry name" value="PAS-like_dom_sf"/>
</dbReference>
<evidence type="ECO:0000256" key="6">
    <source>
        <dbReference type="ARBA" id="ARBA00022679"/>
    </source>
</evidence>
<evidence type="ECO:0000256" key="9">
    <source>
        <dbReference type="ARBA" id="ARBA00022840"/>
    </source>
</evidence>
<organism evidence="15 16">
    <name type="scientific">Asaia krungthepensis NRIC 0535</name>
    <dbReference type="NCBI Taxonomy" id="1307925"/>
    <lineage>
        <taxon>Bacteria</taxon>
        <taxon>Pseudomonadati</taxon>
        <taxon>Pseudomonadota</taxon>
        <taxon>Alphaproteobacteria</taxon>
        <taxon>Acetobacterales</taxon>
        <taxon>Acetobacteraceae</taxon>
        <taxon>Asaia</taxon>
    </lineage>
</organism>
<evidence type="ECO:0000256" key="12">
    <source>
        <dbReference type="PROSITE-ProRule" id="PRU00169"/>
    </source>
</evidence>
<evidence type="ECO:0000313" key="16">
    <source>
        <dbReference type="Proteomes" id="UP001062776"/>
    </source>
</evidence>
<keyword evidence="4 12" id="KW-0597">Phosphoprotein</keyword>
<dbReference type="Gene3D" id="3.30.450.270">
    <property type="match status" value="1"/>
</dbReference>
<dbReference type="PANTHER" id="PTHR41523">
    <property type="entry name" value="TWO-COMPONENT SYSTEM SENSOR PROTEIN"/>
    <property type="match status" value="1"/>
</dbReference>
<dbReference type="Pfam" id="PF01590">
    <property type="entry name" value="GAF"/>
    <property type="match status" value="1"/>
</dbReference>
<dbReference type="Pfam" id="PF00360">
    <property type="entry name" value="PHY"/>
    <property type="match status" value="1"/>
</dbReference>
<evidence type="ECO:0000256" key="4">
    <source>
        <dbReference type="ARBA" id="ARBA00022553"/>
    </source>
</evidence>
<dbReference type="EMBL" id="BAPV01000009">
    <property type="protein sequence ID" value="GBQ87598.1"/>
    <property type="molecule type" value="Genomic_DNA"/>
</dbReference>
<dbReference type="SUPFAM" id="SSF52172">
    <property type="entry name" value="CheY-like"/>
    <property type="match status" value="1"/>
</dbReference>
<dbReference type="EC" id="2.7.13.3" evidence="2"/>
<dbReference type="SMART" id="SM00448">
    <property type="entry name" value="REC"/>
    <property type="match status" value="1"/>
</dbReference>
<dbReference type="InterPro" id="IPR016132">
    <property type="entry name" value="Phyto_chromo_attachment"/>
</dbReference>
<keyword evidence="11" id="KW-0675">Receptor</keyword>
<dbReference type="InterPro" id="IPR003018">
    <property type="entry name" value="GAF"/>
</dbReference>
<dbReference type="InterPro" id="IPR011102">
    <property type="entry name" value="Sig_transdc_His_kinase_HWE"/>
</dbReference>
<feature type="domain" description="Phytochrome chromophore attachment site" evidence="13">
    <location>
        <begin position="147"/>
        <end position="306"/>
    </location>
</feature>
<dbReference type="Pfam" id="PF07536">
    <property type="entry name" value="HWE_HK"/>
    <property type="match status" value="1"/>
</dbReference>
<dbReference type="SMART" id="SM00065">
    <property type="entry name" value="GAF"/>
    <property type="match status" value="1"/>
</dbReference>
<evidence type="ECO:0000256" key="3">
    <source>
        <dbReference type="ARBA" id="ARBA00022543"/>
    </source>
</evidence>
<dbReference type="Pfam" id="PF08446">
    <property type="entry name" value="PAS_2"/>
    <property type="match status" value="1"/>
</dbReference>
<reference evidence="15" key="1">
    <citation type="submission" date="2013-04" db="EMBL/GenBank/DDBJ databases">
        <title>The genome sequencing project of 58 acetic acid bacteria.</title>
        <authorList>
            <person name="Okamoto-Kainuma A."/>
            <person name="Ishikawa M."/>
            <person name="Umino S."/>
            <person name="Koizumi Y."/>
            <person name="Shiwa Y."/>
            <person name="Yoshikawa H."/>
            <person name="Matsutani M."/>
            <person name="Matsushita K."/>
        </authorList>
    </citation>
    <scope>NUCLEOTIDE SEQUENCE</scope>
    <source>
        <strain evidence="15">NRIC 0535</strain>
    </source>
</reference>
<dbReference type="Proteomes" id="UP001062776">
    <property type="component" value="Unassembled WGS sequence"/>
</dbReference>
<proteinExistence type="predicted"/>
<dbReference type="InterPro" id="IPR013654">
    <property type="entry name" value="PAS_2"/>
</dbReference>
<evidence type="ECO:0000256" key="2">
    <source>
        <dbReference type="ARBA" id="ARBA00012438"/>
    </source>
</evidence>
<accession>A0ABQ0Q205</accession>
<dbReference type="Pfam" id="PF00072">
    <property type="entry name" value="Response_reg"/>
    <property type="match status" value="1"/>
</dbReference>
<dbReference type="SUPFAM" id="SSF55785">
    <property type="entry name" value="PYP-like sensor domain (PAS domain)"/>
    <property type="match status" value="1"/>
</dbReference>
<keyword evidence="6" id="KW-0808">Transferase</keyword>
<evidence type="ECO:0000259" key="14">
    <source>
        <dbReference type="PROSITE" id="PS50110"/>
    </source>
</evidence>
<comment type="catalytic activity">
    <reaction evidence="1">
        <text>ATP + protein L-histidine = ADP + protein N-phospho-L-histidine.</text>
        <dbReference type="EC" id="2.7.13.3"/>
    </reaction>
</comment>
<evidence type="ECO:0000256" key="10">
    <source>
        <dbReference type="ARBA" id="ARBA00022991"/>
    </source>
</evidence>
<comment type="caution">
    <text evidence="15">The sequence shown here is derived from an EMBL/GenBank/DDBJ whole genome shotgun (WGS) entry which is preliminary data.</text>
</comment>
<dbReference type="PANTHER" id="PTHR41523:SF8">
    <property type="entry name" value="ETHYLENE RESPONSE SENSOR PROTEIN"/>
    <property type="match status" value="1"/>
</dbReference>
<keyword evidence="7" id="KW-0547">Nucleotide-binding</keyword>
<keyword evidence="3" id="KW-0600">Photoreceptor protein</keyword>
<dbReference type="PROSITE" id="PS50110">
    <property type="entry name" value="RESPONSE_REGULATORY"/>
    <property type="match status" value="1"/>
</dbReference>
<dbReference type="InterPro" id="IPR013515">
    <property type="entry name" value="Phytochrome_cen-reg"/>
</dbReference>
<evidence type="ECO:0000256" key="8">
    <source>
        <dbReference type="ARBA" id="ARBA00022777"/>
    </source>
</evidence>
<dbReference type="InterPro" id="IPR001294">
    <property type="entry name" value="Phytochrome"/>
</dbReference>
<keyword evidence="9" id="KW-0067">ATP-binding</keyword>
<dbReference type="InterPro" id="IPR043150">
    <property type="entry name" value="Phytochrome_PHY_sf"/>
</dbReference>
<dbReference type="Gene3D" id="3.30.450.20">
    <property type="entry name" value="PAS domain"/>
    <property type="match status" value="1"/>
</dbReference>
<dbReference type="InterPro" id="IPR009219">
    <property type="entry name" value="Bactrphtchr_CheY"/>
</dbReference>
<keyword evidence="16" id="KW-1185">Reference proteome</keyword>
<dbReference type="Gene3D" id="3.40.50.2300">
    <property type="match status" value="1"/>
</dbReference>
<dbReference type="PIRSF" id="PIRSF036397">
    <property type="entry name" value="Bactrphtchrm_rec"/>
    <property type="match status" value="1"/>
</dbReference>
<gene>
    <name evidence="15" type="ORF">AA0535_1322</name>
</gene>
<dbReference type="InterPro" id="IPR029016">
    <property type="entry name" value="GAF-like_dom_sf"/>
</dbReference>
<dbReference type="PRINTS" id="PR01033">
    <property type="entry name" value="PHYTOCHROME"/>
</dbReference>
<keyword evidence="10" id="KW-0157">Chromophore</keyword>
<evidence type="ECO:0000256" key="1">
    <source>
        <dbReference type="ARBA" id="ARBA00000085"/>
    </source>
</evidence>
<dbReference type="PROSITE" id="PS50046">
    <property type="entry name" value="PHYTOCHROME_2"/>
    <property type="match status" value="1"/>
</dbReference>
<sequence length="853" mass="94622">MAEFGQVDLTSCDREPIHIPGSIQPHGCLLTCTISDFTVLRHSANAPAMLQHEGLKVGADLIALFGADVIHDIRNGLTLSVTQRRPVFLLNQTLAKHDGQDLCFDLAVHIVNGEVVLECEPAAPTQRATKFLTQLHGMMDRVRKTTDITRLFDVVTMLMRGLLEYDRVMVYRFADDWSGKVVSEARALSLESFLGQHFPSADIPAQARELYRRSPIRMIGDVKFTPVPIVEGEGLAPLDMSLGQLRSVSPIHCEYLTNMGVRASMSISIVIDGALWGMIACHHYAPRVLPIAERAVVQMFAEFFALQVIVILKTTRLQVAERTHGLIESVLRNAASVSDMPAYLRGQISRLAPLIQSDGIAIWIDGEWTGHGISAPKDVQNEFVELALKKAGTQIWQSDHLVKDHPWIASHTAHVAGVLIIPISPQPENYVFLFRREIVQTINWGGDPQKTYEHGPHGPRLTPRQSFAIWKEQVHERCLPWSSFDIEAAGQLRSALIEVMGVYHQQQLSERADADLRQRMLNEELNHRVKNILAVVQSLIGRPVAKDRTIEEYVEILRGRIKALASAHDQVARTDGGGLLRTLLEAELEPYRHQPSAVTLEGPHLWLSGPALSVAALTLHELATNAAKYGALSVPAGHLRICWFLNEEEGNWVLEWTETGGPAVKPPQGNGFGSILLERAIPHELGGTSMREFRPEGLFIRLSFPVRHAVLVSETATVNDIEELPAATAAQSDLLHAAHVLLVEDQLLIAMETEQALSAYGVRHIRTVSSVYEALQAIREQAPDVALLDFNLGKESSHEVATMLRKKGIPFLFATGYADRTMIPKEFQDVPVLRKPYSIKNAVQELLKVLPEG</sequence>
<dbReference type="SMART" id="SM00911">
    <property type="entry name" value="HWE_HK"/>
    <property type="match status" value="1"/>
</dbReference>
<evidence type="ECO:0000256" key="7">
    <source>
        <dbReference type="ARBA" id="ARBA00022741"/>
    </source>
</evidence>
<keyword evidence="5" id="KW-0716">Sensory transduction</keyword>
<dbReference type="RefSeq" id="WP_264815159.1">
    <property type="nucleotide sequence ID" value="NZ_BAPV01000009.1"/>
</dbReference>
<feature type="domain" description="Response regulatory" evidence="14">
    <location>
        <begin position="739"/>
        <end position="850"/>
    </location>
</feature>
<dbReference type="Gene3D" id="3.30.450.40">
    <property type="match status" value="1"/>
</dbReference>